<name>A0AAV1U7R7_9STRA</name>
<evidence type="ECO:0000313" key="2">
    <source>
        <dbReference type="EMBL" id="CAK7930560.1"/>
    </source>
</evidence>
<protein>
    <submittedName>
        <fullName evidence="2">Uncharacterized protein</fullName>
    </submittedName>
</protein>
<feature type="region of interest" description="Disordered" evidence="1">
    <location>
        <begin position="1"/>
        <end position="23"/>
    </location>
</feature>
<dbReference type="Proteomes" id="UP001162060">
    <property type="component" value="Unassembled WGS sequence"/>
</dbReference>
<organism evidence="2 3">
    <name type="scientific">Peronospora matthiolae</name>
    <dbReference type="NCBI Taxonomy" id="2874970"/>
    <lineage>
        <taxon>Eukaryota</taxon>
        <taxon>Sar</taxon>
        <taxon>Stramenopiles</taxon>
        <taxon>Oomycota</taxon>
        <taxon>Peronosporomycetes</taxon>
        <taxon>Peronosporales</taxon>
        <taxon>Peronosporaceae</taxon>
        <taxon>Peronospora</taxon>
    </lineage>
</organism>
<sequence>MSFVEIPTVASSRSSPSPSQWTAPPAAAWTREEIHMIQEMFLVDDNVIQIRDISISDGAPSGVDDPFVTAMEQDGYATSMLLSPIEADDPFVQPPMGDEKDDMTAFFVEAIDSFKTVSMAPGFMDDQDKGVVSRVPRSSEGQSLNYALAKLRAKVETLDHIYYARCMKVSSVDRSCLHKMKLLLAIKRLERVIHGLSQENDNLLIGTRSYAQRCDLLLQKSSSSSIELEQLCQSIGESTCAVAVSEGMTTALHCSMDGQVLRDELDKNGWRYKSLVSPDGLFTFSLSKEYPKGVDMREVMEKSWADASNSESLSSIYYGSIRARQVKQIGKKAVVIYDIVNYDATRVDRVVAVLFRAEMSNGLVIGVRSIASPPSAASDDVRPMDCTLWQRYERKKDGGFIVTSGGRLSYPSRADIEFMAVEIMCVHLRWENSVTGGLMLLM</sequence>
<dbReference type="AlphaFoldDB" id="A0AAV1U7R7"/>
<accession>A0AAV1U7R7</accession>
<proteinExistence type="predicted"/>
<gene>
    <name evidence="2" type="ORF">PM001_LOCUS15710</name>
</gene>
<reference evidence="2" key="1">
    <citation type="submission" date="2024-01" db="EMBL/GenBank/DDBJ databases">
        <authorList>
            <person name="Webb A."/>
        </authorList>
    </citation>
    <scope>NUCLEOTIDE SEQUENCE</scope>
    <source>
        <strain evidence="2">Pm1</strain>
    </source>
</reference>
<evidence type="ECO:0000313" key="3">
    <source>
        <dbReference type="Proteomes" id="UP001162060"/>
    </source>
</evidence>
<dbReference type="EMBL" id="CAKLBY020000168">
    <property type="protein sequence ID" value="CAK7930560.1"/>
    <property type="molecule type" value="Genomic_DNA"/>
</dbReference>
<comment type="caution">
    <text evidence="2">The sequence shown here is derived from an EMBL/GenBank/DDBJ whole genome shotgun (WGS) entry which is preliminary data.</text>
</comment>
<evidence type="ECO:0000256" key="1">
    <source>
        <dbReference type="SAM" id="MobiDB-lite"/>
    </source>
</evidence>